<dbReference type="RefSeq" id="XP_002673900.1">
    <property type="nucleotide sequence ID" value="XM_002673854.1"/>
</dbReference>
<accession>D2VPN5</accession>
<dbReference type="InterPro" id="IPR025875">
    <property type="entry name" value="Leu-rich_rpt_4"/>
</dbReference>
<dbReference type="InParanoid" id="D2VPN5"/>
<dbReference type="PROSITE" id="PS51450">
    <property type="entry name" value="LRR"/>
    <property type="match status" value="1"/>
</dbReference>
<dbReference type="AlphaFoldDB" id="D2VPN5"/>
<keyword evidence="1" id="KW-0433">Leucine-rich repeat</keyword>
<dbReference type="PANTHER" id="PTHR45752">
    <property type="entry name" value="LEUCINE-RICH REPEAT-CONTAINING"/>
    <property type="match status" value="1"/>
</dbReference>
<dbReference type="Pfam" id="PF12799">
    <property type="entry name" value="LRR_4"/>
    <property type="match status" value="1"/>
</dbReference>
<dbReference type="SUPFAM" id="SSF52047">
    <property type="entry name" value="RNI-like"/>
    <property type="match status" value="1"/>
</dbReference>
<dbReference type="Gene3D" id="3.80.10.10">
    <property type="entry name" value="Ribonuclease Inhibitor"/>
    <property type="match status" value="2"/>
</dbReference>
<proteinExistence type="predicted"/>
<dbReference type="KEGG" id="ngr:NAEGRDRAFT_80776"/>
<dbReference type="PANTHER" id="PTHR45752:SF195">
    <property type="entry name" value="LEUCINE-RICH REPEAT (LRR) FAMILY PROTEIN-RELATED"/>
    <property type="match status" value="1"/>
</dbReference>
<dbReference type="Proteomes" id="UP000006671">
    <property type="component" value="Unassembled WGS sequence"/>
</dbReference>
<dbReference type="InterPro" id="IPR050715">
    <property type="entry name" value="LRR-SigEffector_domain"/>
</dbReference>
<keyword evidence="4" id="KW-1185">Reference proteome</keyword>
<evidence type="ECO:0000256" key="2">
    <source>
        <dbReference type="ARBA" id="ARBA00022737"/>
    </source>
</evidence>
<sequence length="762" mass="88807">MGVDASKLYSPSTMLNTALGRNSLEETYPEDLEHFDPFDKNSKHSNANNAFVKRKLPKEMWLHIASFMPIKTLCLLVGANKFFFKLLVKPDLGSSTVSKGEERSSLDIVSQYSRIGFNYILERLLFNAFPDYGIFITEKREGLEARKSKSSSNVKNLKQVKNELFYSNTYDKMKEIVTNLETYRDFSVCWKRLDIEHAELNMKPTSLCLIDITISKKNIQYLMSRRGLEYLDEDEDHNSYGFAEDIYDQPPVNTWSIFVNHVFSPKLKYLTINDCHFSLDIHFDWYNMNLVHHCPNLKRIEIKLYEKYHDWLLDTIRSLKSLETVTFLPGSELSSTFYQAVTKSADNISHIKELNFLDEFTFDQPLDFLQTFYKLERLTIQLRSYKDVKYIPTNIRSLTISLGGKSSTEVPNIKFDCLKQLAVKGGVLSHEQWDSFLKNTSQNVEQFTIAPAEEFNFSKSLTYFTKLKTVSISNIYFASSDHSSVVSKFFTNNKNLVSLDMSGSVINYTKSIVNALPKSLREINLEGTIAQLPTHIKLDKLTFTINGKQDEIVQSLDYSVWKESLKELCIYGSEVHGLLSVNICKLQNLEKLVLVGIGFEKIPKDFYSMKSLKHIDLSSNQIREVSKKIAYMQNLEYIDISNNSIEKFDASVFKLMKKLDQVHFTRNPFYNGYESSLTYQKWLHYPTYNTIAAVCKNRFLEKKKNLYEVSNTRIQWFVELYKHVRFTVQIEYFNIKRQATQRKAFRCAMDKRKCNLFEWDLI</sequence>
<dbReference type="OrthoDB" id="2021138at2759"/>
<evidence type="ECO:0000313" key="4">
    <source>
        <dbReference type="Proteomes" id="UP000006671"/>
    </source>
</evidence>
<name>D2VPN5_NAEGR</name>
<dbReference type="STRING" id="5762.D2VPN5"/>
<dbReference type="VEuPathDB" id="AmoebaDB:NAEGRDRAFT_80776"/>
<reference evidence="3 4" key="1">
    <citation type="journal article" date="2010" name="Cell">
        <title>The genome of Naegleria gruberi illuminates early eukaryotic versatility.</title>
        <authorList>
            <person name="Fritz-Laylin L.K."/>
            <person name="Prochnik S.E."/>
            <person name="Ginger M.L."/>
            <person name="Dacks J.B."/>
            <person name="Carpenter M.L."/>
            <person name="Field M.C."/>
            <person name="Kuo A."/>
            <person name="Paredez A."/>
            <person name="Chapman J."/>
            <person name="Pham J."/>
            <person name="Shu S."/>
            <person name="Neupane R."/>
            <person name="Cipriano M."/>
            <person name="Mancuso J."/>
            <person name="Tu H."/>
            <person name="Salamov A."/>
            <person name="Lindquist E."/>
            <person name="Shapiro H."/>
            <person name="Lucas S."/>
            <person name="Grigoriev I.V."/>
            <person name="Cande W.Z."/>
            <person name="Fulton C."/>
            <person name="Rokhsar D.S."/>
            <person name="Dawson S.C."/>
        </authorList>
    </citation>
    <scope>NUCLEOTIDE SEQUENCE [LARGE SCALE GENOMIC DNA]</scope>
    <source>
        <strain evidence="3 4">NEG-M</strain>
    </source>
</reference>
<dbReference type="OMA" id="LYKHVRF"/>
<dbReference type="EMBL" id="GG738887">
    <property type="protein sequence ID" value="EFC41156.1"/>
    <property type="molecule type" value="Genomic_DNA"/>
</dbReference>
<protein>
    <submittedName>
        <fullName evidence="3">Leucine-rich repeat-containing protein-like protein</fullName>
    </submittedName>
</protein>
<gene>
    <name evidence="3" type="ORF">NAEGRDRAFT_80776</name>
</gene>
<organism evidence="4">
    <name type="scientific">Naegleria gruberi</name>
    <name type="common">Amoeba</name>
    <dbReference type="NCBI Taxonomy" id="5762"/>
    <lineage>
        <taxon>Eukaryota</taxon>
        <taxon>Discoba</taxon>
        <taxon>Heterolobosea</taxon>
        <taxon>Tetramitia</taxon>
        <taxon>Eutetramitia</taxon>
        <taxon>Vahlkampfiidae</taxon>
        <taxon>Naegleria</taxon>
    </lineage>
</organism>
<keyword evidence="2" id="KW-0677">Repeat</keyword>
<dbReference type="InterPro" id="IPR001611">
    <property type="entry name" value="Leu-rich_rpt"/>
</dbReference>
<evidence type="ECO:0000256" key="1">
    <source>
        <dbReference type="ARBA" id="ARBA00022614"/>
    </source>
</evidence>
<dbReference type="GeneID" id="8851118"/>
<dbReference type="InterPro" id="IPR032675">
    <property type="entry name" value="LRR_dom_sf"/>
</dbReference>
<evidence type="ECO:0000313" key="3">
    <source>
        <dbReference type="EMBL" id="EFC41156.1"/>
    </source>
</evidence>